<dbReference type="AlphaFoldDB" id="A0A8E2JDW8"/>
<evidence type="ECO:0000313" key="2">
    <source>
        <dbReference type="Proteomes" id="UP000250266"/>
    </source>
</evidence>
<reference evidence="1 2" key="1">
    <citation type="journal article" date="2016" name="Nat. Commun.">
        <title>Ectomycorrhizal ecology is imprinted in the genome of the dominant symbiotic fungus Cenococcum geophilum.</title>
        <authorList>
            <consortium name="DOE Joint Genome Institute"/>
            <person name="Peter M."/>
            <person name="Kohler A."/>
            <person name="Ohm R.A."/>
            <person name="Kuo A."/>
            <person name="Krutzmann J."/>
            <person name="Morin E."/>
            <person name="Arend M."/>
            <person name="Barry K.W."/>
            <person name="Binder M."/>
            <person name="Choi C."/>
            <person name="Clum A."/>
            <person name="Copeland A."/>
            <person name="Grisel N."/>
            <person name="Haridas S."/>
            <person name="Kipfer T."/>
            <person name="LaButti K."/>
            <person name="Lindquist E."/>
            <person name="Lipzen A."/>
            <person name="Maire R."/>
            <person name="Meier B."/>
            <person name="Mihaltcheva S."/>
            <person name="Molinier V."/>
            <person name="Murat C."/>
            <person name="Poggeler S."/>
            <person name="Quandt C.A."/>
            <person name="Sperisen C."/>
            <person name="Tritt A."/>
            <person name="Tisserant E."/>
            <person name="Crous P.W."/>
            <person name="Henrissat B."/>
            <person name="Nehls U."/>
            <person name="Egli S."/>
            <person name="Spatafora J.W."/>
            <person name="Grigoriev I.V."/>
            <person name="Martin F.M."/>
        </authorList>
    </citation>
    <scope>NUCLEOTIDE SEQUENCE [LARGE SCALE GENOMIC DNA]</scope>
    <source>
        <strain evidence="1 2">CBS 459.81</strain>
    </source>
</reference>
<dbReference type="EMBL" id="KV745058">
    <property type="protein sequence ID" value="OCK78454.1"/>
    <property type="molecule type" value="Genomic_DNA"/>
</dbReference>
<dbReference type="OrthoDB" id="5291550at2759"/>
<organism evidence="1 2">
    <name type="scientific">Lepidopterella palustris CBS 459.81</name>
    <dbReference type="NCBI Taxonomy" id="1314670"/>
    <lineage>
        <taxon>Eukaryota</taxon>
        <taxon>Fungi</taxon>
        <taxon>Dikarya</taxon>
        <taxon>Ascomycota</taxon>
        <taxon>Pezizomycotina</taxon>
        <taxon>Dothideomycetes</taxon>
        <taxon>Pleosporomycetidae</taxon>
        <taxon>Mytilinidiales</taxon>
        <taxon>Argynnaceae</taxon>
        <taxon>Lepidopterella</taxon>
    </lineage>
</organism>
<accession>A0A8E2JDW8</accession>
<keyword evidence="2" id="KW-1185">Reference proteome</keyword>
<sequence length="64" mass="6870">MRCGHSGPDAFVQARSCGQNPCVTGGTPKNNWLASTTKREPCEDCKANGTWVLKAGSTNSWERA</sequence>
<name>A0A8E2JDW8_9PEZI</name>
<protein>
    <submittedName>
        <fullName evidence="1">Uncharacterized protein</fullName>
    </submittedName>
</protein>
<proteinExistence type="predicted"/>
<gene>
    <name evidence="1" type="ORF">K432DRAFT_383855</name>
</gene>
<evidence type="ECO:0000313" key="1">
    <source>
        <dbReference type="EMBL" id="OCK78454.1"/>
    </source>
</evidence>
<dbReference type="Proteomes" id="UP000250266">
    <property type="component" value="Unassembled WGS sequence"/>
</dbReference>